<dbReference type="AlphaFoldDB" id="A0AAV4U5Z7"/>
<evidence type="ECO:0000313" key="3">
    <source>
        <dbReference type="Proteomes" id="UP001054837"/>
    </source>
</evidence>
<dbReference type="Proteomes" id="UP001054837">
    <property type="component" value="Unassembled WGS sequence"/>
</dbReference>
<protein>
    <submittedName>
        <fullName evidence="2">Uncharacterized protein</fullName>
    </submittedName>
</protein>
<proteinExistence type="predicted"/>
<dbReference type="EMBL" id="BPLQ01010742">
    <property type="protein sequence ID" value="GIY53131.1"/>
    <property type="molecule type" value="Genomic_DNA"/>
</dbReference>
<name>A0AAV4U5Z7_9ARAC</name>
<feature type="region of interest" description="Disordered" evidence="1">
    <location>
        <begin position="24"/>
        <end position="49"/>
    </location>
</feature>
<feature type="compositionally biased region" description="Basic and acidic residues" evidence="1">
    <location>
        <begin position="36"/>
        <end position="46"/>
    </location>
</feature>
<gene>
    <name evidence="2" type="ORF">CDAR_50891</name>
</gene>
<evidence type="ECO:0000256" key="1">
    <source>
        <dbReference type="SAM" id="MobiDB-lite"/>
    </source>
</evidence>
<keyword evidence="3" id="KW-1185">Reference proteome</keyword>
<organism evidence="2 3">
    <name type="scientific">Caerostris darwini</name>
    <dbReference type="NCBI Taxonomy" id="1538125"/>
    <lineage>
        <taxon>Eukaryota</taxon>
        <taxon>Metazoa</taxon>
        <taxon>Ecdysozoa</taxon>
        <taxon>Arthropoda</taxon>
        <taxon>Chelicerata</taxon>
        <taxon>Arachnida</taxon>
        <taxon>Araneae</taxon>
        <taxon>Araneomorphae</taxon>
        <taxon>Entelegynae</taxon>
        <taxon>Araneoidea</taxon>
        <taxon>Araneidae</taxon>
        <taxon>Caerostris</taxon>
    </lineage>
</organism>
<evidence type="ECO:0000313" key="2">
    <source>
        <dbReference type="EMBL" id="GIY53131.1"/>
    </source>
</evidence>
<accession>A0AAV4U5Z7</accession>
<sequence>MVLTYQFKLCIWLTNNLPRMQLKKPNCKANRNPKTIPKEKIEKSHPSPENPVTAYLSIDPATFLSAVLTHPVFTAGFSATAQDSRSVQKNCLSARRHTCVLQPYPAIRSNLVHGWQVPDKGHRTEMMMMYYSAARRFTLPER</sequence>
<comment type="caution">
    <text evidence="2">The sequence shown here is derived from an EMBL/GenBank/DDBJ whole genome shotgun (WGS) entry which is preliminary data.</text>
</comment>
<reference evidence="2 3" key="1">
    <citation type="submission" date="2021-06" db="EMBL/GenBank/DDBJ databases">
        <title>Caerostris darwini draft genome.</title>
        <authorList>
            <person name="Kono N."/>
            <person name="Arakawa K."/>
        </authorList>
    </citation>
    <scope>NUCLEOTIDE SEQUENCE [LARGE SCALE GENOMIC DNA]</scope>
</reference>